<keyword evidence="2" id="KW-1185">Reference proteome</keyword>
<comment type="caution">
    <text evidence="1">The sequence shown here is derived from an EMBL/GenBank/DDBJ whole genome shotgun (WGS) entry which is preliminary data.</text>
</comment>
<organism evidence="1 2">
    <name type="scientific">Stephania yunnanensis</name>
    <dbReference type="NCBI Taxonomy" id="152371"/>
    <lineage>
        <taxon>Eukaryota</taxon>
        <taxon>Viridiplantae</taxon>
        <taxon>Streptophyta</taxon>
        <taxon>Embryophyta</taxon>
        <taxon>Tracheophyta</taxon>
        <taxon>Spermatophyta</taxon>
        <taxon>Magnoliopsida</taxon>
        <taxon>Ranunculales</taxon>
        <taxon>Menispermaceae</taxon>
        <taxon>Menispermoideae</taxon>
        <taxon>Cissampelideae</taxon>
        <taxon>Stephania</taxon>
    </lineage>
</organism>
<name>A0AAP0L5T3_9MAGN</name>
<evidence type="ECO:0000313" key="1">
    <source>
        <dbReference type="EMBL" id="KAK9164570.1"/>
    </source>
</evidence>
<proteinExistence type="predicted"/>
<sequence>MAMGGGHINPNKARDPGLDYEVLKTMQLCKSSLFHKLRQHDFMNAYSQENMGVGLSVSAQLHHIICCKPIAVGLKPLKKDSKREN</sequence>
<dbReference type="AlphaFoldDB" id="A0AAP0L5T3"/>
<accession>A0AAP0L5T3</accession>
<evidence type="ECO:0000313" key="2">
    <source>
        <dbReference type="Proteomes" id="UP001420932"/>
    </source>
</evidence>
<protein>
    <submittedName>
        <fullName evidence="1">Uncharacterized protein</fullName>
    </submittedName>
</protein>
<dbReference type="EMBL" id="JBBNAF010000002">
    <property type="protein sequence ID" value="KAK9164570.1"/>
    <property type="molecule type" value="Genomic_DNA"/>
</dbReference>
<dbReference type="Proteomes" id="UP001420932">
    <property type="component" value="Unassembled WGS sequence"/>
</dbReference>
<reference evidence="1 2" key="1">
    <citation type="submission" date="2024-01" db="EMBL/GenBank/DDBJ databases">
        <title>Genome assemblies of Stephania.</title>
        <authorList>
            <person name="Yang L."/>
        </authorList>
    </citation>
    <scope>NUCLEOTIDE SEQUENCE [LARGE SCALE GENOMIC DNA]</scope>
    <source>
        <strain evidence="1">YNDBR</strain>
        <tissue evidence="1">Leaf</tissue>
    </source>
</reference>
<gene>
    <name evidence="1" type="ORF">Syun_005472</name>
</gene>